<accession>A0A2N7VH40</accession>
<dbReference type="Pfam" id="PF00580">
    <property type="entry name" value="UvrD-helicase"/>
    <property type="match status" value="2"/>
</dbReference>
<keyword evidence="1 5" id="KW-0547">Nucleotide-binding</keyword>
<dbReference type="InterPro" id="IPR027417">
    <property type="entry name" value="P-loop_NTPase"/>
</dbReference>
<feature type="domain" description="UvrD-like helicase ATP-binding" evidence="6">
    <location>
        <begin position="1"/>
        <end position="243"/>
    </location>
</feature>
<dbReference type="InterPro" id="IPR014016">
    <property type="entry name" value="UvrD-like_ATP-bd"/>
</dbReference>
<dbReference type="InterPro" id="IPR000212">
    <property type="entry name" value="DNA_helicase_UvrD/REP"/>
</dbReference>
<keyword evidence="2 5" id="KW-0378">Hydrolase</keyword>
<name>A0A2N7VH40_9BURK</name>
<dbReference type="Gene3D" id="1.10.486.10">
    <property type="entry name" value="PCRA, domain 4"/>
    <property type="match status" value="1"/>
</dbReference>
<evidence type="ECO:0000256" key="4">
    <source>
        <dbReference type="ARBA" id="ARBA00022840"/>
    </source>
</evidence>
<evidence type="ECO:0000256" key="2">
    <source>
        <dbReference type="ARBA" id="ARBA00022801"/>
    </source>
</evidence>
<evidence type="ECO:0000256" key="1">
    <source>
        <dbReference type="ARBA" id="ARBA00022741"/>
    </source>
</evidence>
<dbReference type="GO" id="GO:0003678">
    <property type="term" value="F:DNA helicase activity"/>
    <property type="evidence" value="ECO:0007669"/>
    <property type="project" value="InterPro"/>
</dbReference>
<dbReference type="PROSITE" id="PS51198">
    <property type="entry name" value="UVRD_HELICASE_ATP_BIND"/>
    <property type="match status" value="1"/>
</dbReference>
<dbReference type="AlphaFoldDB" id="A0A2N7VH40"/>
<dbReference type="InterPro" id="IPR013986">
    <property type="entry name" value="DExx_box_DNA_helicase_dom_sf"/>
</dbReference>
<dbReference type="Proteomes" id="UP000235616">
    <property type="component" value="Unassembled WGS sequence"/>
</dbReference>
<keyword evidence="3 5" id="KW-0347">Helicase</keyword>
<dbReference type="GO" id="GO:0005524">
    <property type="term" value="F:ATP binding"/>
    <property type="evidence" value="ECO:0007669"/>
    <property type="project" value="UniProtKB-UniRule"/>
</dbReference>
<evidence type="ECO:0000256" key="3">
    <source>
        <dbReference type="ARBA" id="ARBA00022806"/>
    </source>
</evidence>
<dbReference type="EMBL" id="PNYA01000024">
    <property type="protein sequence ID" value="PMS16459.1"/>
    <property type="molecule type" value="Genomic_DNA"/>
</dbReference>
<protein>
    <submittedName>
        <fullName evidence="7">ATP-dependent helicase</fullName>
    </submittedName>
</protein>
<sequence>MDEICQLREAVLACEGHALVLGGPGSGKTTIALRKAVKRIKEGMAPGQSALFLSFSRAAVSRIADAAKLEASKGERSQLSIQTFHSFFWEVLKTHAYLLGAPRKLSILLPQDEKAISGGIDEEDEGWAQWVSERERLFRQEGRIAFDLFAPNAAELLATSSYLLRSIGQRYPIIIVDEAQDTGQHAWRCVEMLASHTQIICLADLDQQIFDYLPGVGPERVDAIRATLQPMEVDFGLQNHRSPDSEILTFGNDILNGVVRGAPYKGVSALRYRPENPPPNWNHLLRWALREVIRAVKASTDRSIETIAILVPNNRSALKMSNALNALGSNDGKPVKHKLLFDEAQALLSARLAAFLLEPKVTENTEADLATCLEMIAAGKRSTGKGRTAVAKLLEQATKIRSGKALTVKIAKAIRILFAELRSKGFSGDPSKDWILVKQTLRNSGHAELESVANQLDFLVAFQRGNRISASLAAVWLRDGAYTNARAALDAALAQEQIVDGVEPPTGLLVMNFHKAKGKQFDGVIIVREARRTNAGVDSSFIWRGDIPPYSKSRKVLRVGLTRARVHAIILDPLWPVCPLLEGHKLTVAGTRE</sequence>
<proteinExistence type="predicted"/>
<keyword evidence="4 5" id="KW-0067">ATP-binding</keyword>
<gene>
    <name evidence="7" type="ORF">C0Z18_23080</name>
</gene>
<reference evidence="7 8" key="1">
    <citation type="submission" date="2018-01" db="EMBL/GenBank/DDBJ databases">
        <title>Whole genome analyses suggest that Burkholderia sensu lato contains two further novel genera in the rhizoxinica-symbiotica group Mycetohabitans gen. nov., and Trinickia gen. nov.: implications for the evolution of diazotrophy and nodulation in the Burkholderiaceae.</title>
        <authorList>
            <person name="Estrada-de los Santos P."/>
            <person name="Palmer M."/>
            <person name="Chavez-Ramirez B."/>
            <person name="Beukes C."/>
            <person name="Steenkamp E.T."/>
            <person name="Hirsch A.M."/>
            <person name="Manyaka P."/>
            <person name="Maluk M."/>
            <person name="Lafos M."/>
            <person name="Crook M."/>
            <person name="Gross E."/>
            <person name="Simon M.F."/>
            <person name="Bueno dos Reis Junior F."/>
            <person name="Poole P.S."/>
            <person name="Venter S.N."/>
            <person name="James E.K."/>
        </authorList>
    </citation>
    <scope>NUCLEOTIDE SEQUENCE [LARGE SCALE GENOMIC DNA]</scope>
    <source>
        <strain evidence="7 8">GIMN1.004</strain>
    </source>
</reference>
<comment type="caution">
    <text evidence="7">The sequence shown here is derived from an EMBL/GenBank/DDBJ whole genome shotgun (WGS) entry which is preliminary data.</text>
</comment>
<dbReference type="GO" id="GO:0016787">
    <property type="term" value="F:hydrolase activity"/>
    <property type="evidence" value="ECO:0007669"/>
    <property type="project" value="UniProtKB-UniRule"/>
</dbReference>
<dbReference type="GO" id="GO:0003677">
    <property type="term" value="F:DNA binding"/>
    <property type="evidence" value="ECO:0007669"/>
    <property type="project" value="InterPro"/>
</dbReference>
<keyword evidence="8" id="KW-1185">Reference proteome</keyword>
<dbReference type="Gene3D" id="1.10.10.160">
    <property type="match status" value="2"/>
</dbReference>
<dbReference type="OrthoDB" id="7211215at2"/>
<feature type="binding site" evidence="5">
    <location>
        <begin position="22"/>
        <end position="29"/>
    </location>
    <ligand>
        <name>ATP</name>
        <dbReference type="ChEBI" id="CHEBI:30616"/>
    </ligand>
</feature>
<evidence type="ECO:0000256" key="5">
    <source>
        <dbReference type="PROSITE-ProRule" id="PRU00560"/>
    </source>
</evidence>
<dbReference type="RefSeq" id="WP_102647780.1">
    <property type="nucleotide sequence ID" value="NZ_PNYA01000024.1"/>
</dbReference>
<dbReference type="Gene3D" id="3.40.50.300">
    <property type="entry name" value="P-loop containing nucleotide triphosphate hydrolases"/>
    <property type="match status" value="3"/>
</dbReference>
<organism evidence="7 8">
    <name type="scientific">Trinickia dabaoshanensis</name>
    <dbReference type="NCBI Taxonomy" id="564714"/>
    <lineage>
        <taxon>Bacteria</taxon>
        <taxon>Pseudomonadati</taxon>
        <taxon>Pseudomonadota</taxon>
        <taxon>Betaproteobacteria</taxon>
        <taxon>Burkholderiales</taxon>
        <taxon>Burkholderiaceae</taxon>
        <taxon>Trinickia</taxon>
    </lineage>
</organism>
<dbReference type="PANTHER" id="PTHR11070">
    <property type="entry name" value="UVRD / RECB / PCRA DNA HELICASE FAMILY MEMBER"/>
    <property type="match status" value="1"/>
</dbReference>
<evidence type="ECO:0000313" key="8">
    <source>
        <dbReference type="Proteomes" id="UP000235616"/>
    </source>
</evidence>
<evidence type="ECO:0000259" key="6">
    <source>
        <dbReference type="PROSITE" id="PS51198"/>
    </source>
</evidence>
<evidence type="ECO:0000313" key="7">
    <source>
        <dbReference type="EMBL" id="PMS16459.1"/>
    </source>
</evidence>
<dbReference type="SUPFAM" id="SSF52540">
    <property type="entry name" value="P-loop containing nucleoside triphosphate hydrolases"/>
    <property type="match status" value="1"/>
</dbReference>